<evidence type="ECO:0000256" key="3">
    <source>
        <dbReference type="ARBA" id="ARBA00029440"/>
    </source>
</evidence>
<dbReference type="Pfam" id="PF02153">
    <property type="entry name" value="PDH_N"/>
    <property type="match status" value="1"/>
</dbReference>
<sequence>MDREISRILVVGGGLLGTSFALAVHRACPSLVVECVEPNPEHRARLIQHAAIAHVYDDVRHIEGEYDLAVLAAPPDVCIAYLQDVARCASIVIDVCSVKQAICQAAEELRLRGQFVPSHPMAGKAIEGPRAADGDLFRDRPWIFLEDWAPPARVVALVERIGARVTIIPSAEAHDAMIACVSHGIHVTSLAAMLASDDKRRQAYPSLEQVSGPAFWDITRLASSPSAFWADTLLQNRENVVSYLQTLREQIAKFEEAMRSQDREHLVDLLNRSRLARETWESSRP</sequence>
<gene>
    <name evidence="5" type="ORF">KKP3000_002378</name>
</gene>
<dbReference type="InterPro" id="IPR036291">
    <property type="entry name" value="NAD(P)-bd_dom_sf"/>
</dbReference>
<dbReference type="Gene3D" id="3.40.50.720">
    <property type="entry name" value="NAD(P)-binding Rossmann-like Domain"/>
    <property type="match status" value="1"/>
</dbReference>
<dbReference type="EMBL" id="JBDXSU010000002">
    <property type="protein sequence ID" value="MFB5189371.1"/>
    <property type="molecule type" value="Genomic_DNA"/>
</dbReference>
<keyword evidence="6" id="KW-1185">Reference proteome</keyword>
<dbReference type="PANTHER" id="PTHR21363">
    <property type="entry name" value="PREPHENATE DEHYDROGENASE"/>
    <property type="match status" value="1"/>
</dbReference>
<name>A0ABV5AAU5_9BACL</name>
<keyword evidence="2" id="KW-0560">Oxidoreductase</keyword>
<proteinExistence type="inferred from homology"/>
<evidence type="ECO:0000259" key="4">
    <source>
        <dbReference type="PROSITE" id="PS51176"/>
    </source>
</evidence>
<comment type="caution">
    <text evidence="5">The sequence shown here is derived from an EMBL/GenBank/DDBJ whole genome shotgun (WGS) entry which is preliminary data.</text>
</comment>
<organism evidence="5 6">
    <name type="scientific">Alicyclobacillus fastidiosus</name>
    <dbReference type="NCBI Taxonomy" id="392011"/>
    <lineage>
        <taxon>Bacteria</taxon>
        <taxon>Bacillati</taxon>
        <taxon>Bacillota</taxon>
        <taxon>Bacilli</taxon>
        <taxon>Bacillales</taxon>
        <taxon>Alicyclobacillaceae</taxon>
        <taxon>Alicyclobacillus</taxon>
    </lineage>
</organism>
<dbReference type="Proteomes" id="UP001579974">
    <property type="component" value="Unassembled WGS sequence"/>
</dbReference>
<feature type="domain" description="Prephenate/arogenate dehydrogenase" evidence="4">
    <location>
        <begin position="6"/>
        <end position="285"/>
    </location>
</feature>
<reference evidence="5 6" key="1">
    <citation type="journal article" date="2024" name="Int. J. Mol. Sci.">
        <title>Exploration of Alicyclobacillus spp. Genome in Search of Antibiotic Resistance.</title>
        <authorList>
            <person name="Bucka-Kolendo J."/>
            <person name="Kiousi D.E."/>
            <person name="Dekowska A."/>
            <person name="Mikolajczuk-Szczyrba A."/>
            <person name="Karadedos D.M."/>
            <person name="Michael P."/>
            <person name="Galanis A."/>
            <person name="Sokolowska B."/>
        </authorList>
    </citation>
    <scope>NUCLEOTIDE SEQUENCE [LARGE SCALE GENOMIC DNA]</scope>
    <source>
        <strain evidence="5 6">KKP 3000</strain>
    </source>
</reference>
<dbReference type="InterPro" id="IPR046826">
    <property type="entry name" value="PDH_N"/>
</dbReference>
<dbReference type="InterPro" id="IPR003099">
    <property type="entry name" value="Prephen_DH"/>
</dbReference>
<dbReference type="InterPro" id="IPR008927">
    <property type="entry name" value="6-PGluconate_DH-like_C_sf"/>
</dbReference>
<dbReference type="RefSeq" id="WP_275476739.1">
    <property type="nucleotide sequence ID" value="NZ_CP162940.1"/>
</dbReference>
<dbReference type="PROSITE" id="PS51176">
    <property type="entry name" value="PDH_ADH"/>
    <property type="match status" value="1"/>
</dbReference>
<dbReference type="InterPro" id="IPR046825">
    <property type="entry name" value="PDH_C"/>
</dbReference>
<protein>
    <submittedName>
        <fullName evidence="5">Prephenate dehydrogenase/arogenate dehydrogenase family protein</fullName>
    </submittedName>
</protein>
<dbReference type="SUPFAM" id="SSF48179">
    <property type="entry name" value="6-phosphogluconate dehydrogenase C-terminal domain-like"/>
    <property type="match status" value="1"/>
</dbReference>
<dbReference type="Gene3D" id="1.10.3660.10">
    <property type="entry name" value="6-phosphogluconate dehydrogenase C-terminal like domain"/>
    <property type="match status" value="1"/>
</dbReference>
<accession>A0ABV5AAU5</accession>
<evidence type="ECO:0000256" key="1">
    <source>
        <dbReference type="ARBA" id="ARBA00007964"/>
    </source>
</evidence>
<evidence type="ECO:0000256" key="2">
    <source>
        <dbReference type="ARBA" id="ARBA00023002"/>
    </source>
</evidence>
<dbReference type="SUPFAM" id="SSF51735">
    <property type="entry name" value="NAD(P)-binding Rossmann-fold domains"/>
    <property type="match status" value="1"/>
</dbReference>
<evidence type="ECO:0000313" key="5">
    <source>
        <dbReference type="EMBL" id="MFB5189371.1"/>
    </source>
</evidence>
<evidence type="ECO:0000313" key="6">
    <source>
        <dbReference type="Proteomes" id="UP001579974"/>
    </source>
</evidence>
<comment type="pathway">
    <text evidence="3">Amino-acid biosynthesis.</text>
</comment>
<dbReference type="PANTHER" id="PTHR21363:SF0">
    <property type="entry name" value="PREPHENATE DEHYDROGENASE [NADP(+)]"/>
    <property type="match status" value="1"/>
</dbReference>
<comment type="similarity">
    <text evidence="1">Belongs to the prephenate/arogenate dehydrogenase family.</text>
</comment>
<dbReference type="InterPro" id="IPR050812">
    <property type="entry name" value="Preph/Arog_dehydrog"/>
</dbReference>
<dbReference type="Pfam" id="PF20463">
    <property type="entry name" value="PDH_C"/>
    <property type="match status" value="1"/>
</dbReference>